<proteinExistence type="inferred from homology"/>
<dbReference type="InterPro" id="IPR050979">
    <property type="entry name" value="LD-transpeptidase"/>
</dbReference>
<evidence type="ECO:0000256" key="8">
    <source>
        <dbReference type="ARBA" id="ARBA00023316"/>
    </source>
</evidence>
<keyword evidence="3" id="KW-0328">Glycosyltransferase</keyword>
<comment type="caution">
    <text evidence="12">The sequence shown here is derived from an EMBL/GenBank/DDBJ whole genome shotgun (WGS) entry which is preliminary data.</text>
</comment>
<dbReference type="GO" id="GO:0008360">
    <property type="term" value="P:regulation of cell shape"/>
    <property type="evidence" value="ECO:0007669"/>
    <property type="project" value="UniProtKB-UniRule"/>
</dbReference>
<feature type="active site" description="Nucleophile" evidence="9">
    <location>
        <position position="125"/>
    </location>
</feature>
<feature type="active site" description="Proton donor/acceptor" evidence="9">
    <location>
        <position position="109"/>
    </location>
</feature>
<evidence type="ECO:0000256" key="1">
    <source>
        <dbReference type="ARBA" id="ARBA00004752"/>
    </source>
</evidence>
<evidence type="ECO:0000259" key="11">
    <source>
        <dbReference type="PROSITE" id="PS52029"/>
    </source>
</evidence>
<dbReference type="InterPro" id="IPR002477">
    <property type="entry name" value="Peptidoglycan-bd-like"/>
</dbReference>
<dbReference type="InterPro" id="IPR036366">
    <property type="entry name" value="PGBDSf"/>
</dbReference>
<evidence type="ECO:0000256" key="3">
    <source>
        <dbReference type="ARBA" id="ARBA00022676"/>
    </source>
</evidence>
<reference evidence="13" key="1">
    <citation type="submission" date="2016-06" db="EMBL/GenBank/DDBJ databases">
        <authorList>
            <person name="Nascimento L."/>
            <person name="Pereira R.V."/>
            <person name="Martins L.F."/>
            <person name="Quaggio R.B."/>
            <person name="Silva A.M."/>
            <person name="Setubal J.C."/>
        </authorList>
    </citation>
    <scope>NUCLEOTIDE SEQUENCE [LARGE SCALE GENOMIC DNA]</scope>
</reference>
<evidence type="ECO:0000313" key="12">
    <source>
        <dbReference type="EMBL" id="OUM84341.1"/>
    </source>
</evidence>
<accession>A0A1Y3PAI3</accession>
<dbReference type="InterPro" id="IPR005490">
    <property type="entry name" value="LD_TPept_cat_dom"/>
</dbReference>
<dbReference type="GO" id="GO:0018104">
    <property type="term" value="P:peptidoglycan-protein cross-linking"/>
    <property type="evidence" value="ECO:0007669"/>
    <property type="project" value="TreeGrafter"/>
</dbReference>
<dbReference type="GO" id="GO:0005576">
    <property type="term" value="C:extracellular region"/>
    <property type="evidence" value="ECO:0007669"/>
    <property type="project" value="TreeGrafter"/>
</dbReference>
<keyword evidence="7 9" id="KW-0573">Peptidoglycan synthesis</keyword>
<feature type="chain" id="PRO_5038772487" description="L,D-TPase catalytic domain-containing protein" evidence="10">
    <location>
        <begin position="28"/>
        <end position="228"/>
    </location>
</feature>
<dbReference type="Gene3D" id="2.40.440.10">
    <property type="entry name" value="L,D-transpeptidase catalytic domain-like"/>
    <property type="match status" value="1"/>
</dbReference>
<evidence type="ECO:0000256" key="9">
    <source>
        <dbReference type="PROSITE-ProRule" id="PRU01373"/>
    </source>
</evidence>
<organism evidence="12 13">
    <name type="scientific">Bacillus thermozeamaize</name>
    <dbReference type="NCBI Taxonomy" id="230954"/>
    <lineage>
        <taxon>Bacteria</taxon>
        <taxon>Bacillati</taxon>
        <taxon>Bacillota</taxon>
        <taxon>Bacilli</taxon>
        <taxon>Bacillales</taxon>
        <taxon>Bacillaceae</taxon>
        <taxon>Bacillus</taxon>
    </lineage>
</organism>
<keyword evidence="4" id="KW-0808">Transferase</keyword>
<evidence type="ECO:0000256" key="5">
    <source>
        <dbReference type="ARBA" id="ARBA00022801"/>
    </source>
</evidence>
<dbReference type="GO" id="GO:0016757">
    <property type="term" value="F:glycosyltransferase activity"/>
    <property type="evidence" value="ECO:0007669"/>
    <property type="project" value="UniProtKB-KW"/>
</dbReference>
<comment type="pathway">
    <text evidence="1 9">Cell wall biogenesis; peptidoglycan biosynthesis.</text>
</comment>
<keyword evidence="5" id="KW-0378">Hydrolase</keyword>
<dbReference type="GO" id="GO:0071972">
    <property type="term" value="F:peptidoglycan L,D-transpeptidase activity"/>
    <property type="evidence" value="ECO:0007669"/>
    <property type="project" value="TreeGrafter"/>
</dbReference>
<dbReference type="InterPro" id="IPR038063">
    <property type="entry name" value="Transpep_catalytic_dom"/>
</dbReference>
<dbReference type="GO" id="GO:0071555">
    <property type="term" value="P:cell wall organization"/>
    <property type="evidence" value="ECO:0007669"/>
    <property type="project" value="UniProtKB-UniRule"/>
</dbReference>
<evidence type="ECO:0000256" key="2">
    <source>
        <dbReference type="ARBA" id="ARBA00005992"/>
    </source>
</evidence>
<dbReference type="EMBL" id="LZRT01000134">
    <property type="protein sequence ID" value="OUM84341.1"/>
    <property type="molecule type" value="Genomic_DNA"/>
</dbReference>
<keyword evidence="8 9" id="KW-0961">Cell wall biogenesis/degradation</keyword>
<evidence type="ECO:0000256" key="6">
    <source>
        <dbReference type="ARBA" id="ARBA00022960"/>
    </source>
</evidence>
<protein>
    <recommendedName>
        <fullName evidence="11">L,D-TPase catalytic domain-containing protein</fullName>
    </recommendedName>
</protein>
<sequence>MPKFTPWILFIGLLLLGLFCLQPPSHASAVEPPESSHQPVHIYINLWQRQLHLMENGQIRKTYRIAPGTPDTPTPIGDYLIIQKSADWGGGFGTRWLGLNVPFGTYGIHGTNKPYLIGQSVSSGCIRMRNQDVEELYTRVPLNTPVRIDGPVLGAEGLNYRILVEGSRGSLVQIVQNRLKAGGYYKGKVNGIFDRQTESAVKRYQEDHHLLVTGQIHFADLVELGIVE</sequence>
<name>A0A1Y3PAI3_9BACI</name>
<dbReference type="AlphaFoldDB" id="A0A1Y3PAI3"/>
<evidence type="ECO:0000256" key="7">
    <source>
        <dbReference type="ARBA" id="ARBA00022984"/>
    </source>
</evidence>
<dbReference type="SUPFAM" id="SSF47090">
    <property type="entry name" value="PGBD-like"/>
    <property type="match status" value="1"/>
</dbReference>
<dbReference type="Pfam" id="PF01471">
    <property type="entry name" value="PG_binding_1"/>
    <property type="match status" value="1"/>
</dbReference>
<feature type="domain" description="L,D-TPase catalytic" evidence="11">
    <location>
        <begin position="40"/>
        <end position="149"/>
    </location>
</feature>
<evidence type="ECO:0000256" key="10">
    <source>
        <dbReference type="SAM" id="SignalP"/>
    </source>
</evidence>
<dbReference type="PANTHER" id="PTHR30582:SF24">
    <property type="entry name" value="L,D-TRANSPEPTIDASE ERFK_SRFK-RELATED"/>
    <property type="match status" value="1"/>
</dbReference>
<dbReference type="Gene3D" id="1.10.101.10">
    <property type="entry name" value="PGBD-like superfamily/PGBD"/>
    <property type="match status" value="1"/>
</dbReference>
<comment type="similarity">
    <text evidence="2">Belongs to the YkuD family.</text>
</comment>
<dbReference type="PANTHER" id="PTHR30582">
    <property type="entry name" value="L,D-TRANSPEPTIDASE"/>
    <property type="match status" value="1"/>
</dbReference>
<dbReference type="Proteomes" id="UP000196475">
    <property type="component" value="Unassembled WGS sequence"/>
</dbReference>
<keyword evidence="10" id="KW-0732">Signal</keyword>
<evidence type="ECO:0000256" key="4">
    <source>
        <dbReference type="ARBA" id="ARBA00022679"/>
    </source>
</evidence>
<evidence type="ECO:0000313" key="13">
    <source>
        <dbReference type="Proteomes" id="UP000196475"/>
    </source>
</evidence>
<dbReference type="InterPro" id="IPR036365">
    <property type="entry name" value="PGBD-like_sf"/>
</dbReference>
<feature type="signal peptide" evidence="10">
    <location>
        <begin position="1"/>
        <end position="27"/>
    </location>
</feature>
<dbReference type="Pfam" id="PF03734">
    <property type="entry name" value="YkuD"/>
    <property type="match status" value="1"/>
</dbReference>
<dbReference type="CDD" id="cd16913">
    <property type="entry name" value="YkuD_like"/>
    <property type="match status" value="1"/>
</dbReference>
<dbReference type="SUPFAM" id="SSF141523">
    <property type="entry name" value="L,D-transpeptidase catalytic domain-like"/>
    <property type="match status" value="1"/>
</dbReference>
<dbReference type="UniPathway" id="UPA00219"/>
<gene>
    <name evidence="12" type="ORF">BAA01_04495</name>
</gene>
<keyword evidence="6 9" id="KW-0133">Cell shape</keyword>
<dbReference type="PROSITE" id="PS52029">
    <property type="entry name" value="LD_TPASE"/>
    <property type="match status" value="1"/>
</dbReference>